<dbReference type="RefSeq" id="WP_189359394.1">
    <property type="nucleotide sequence ID" value="NZ_BMWZ01000002.1"/>
</dbReference>
<reference evidence="3" key="2">
    <citation type="submission" date="2020-09" db="EMBL/GenBank/DDBJ databases">
        <authorList>
            <person name="Sun Q."/>
            <person name="Kim S."/>
        </authorList>
    </citation>
    <scope>NUCLEOTIDE SEQUENCE</scope>
    <source>
        <strain evidence="3">KCTC 12710</strain>
    </source>
</reference>
<sequence>MRKFMYKYSLDKSSKKFVCPQCGKKVFVRYIDNTSNNYLQSNIGRCDRESKCQYHNKPNGNKSIVSSSDVVKEEPACLNFDAVIQSMQNIKNDNFIKYLLQYFSWSQVRNAILKYNIGNCNHWHGATIFWQVDEQMNVCAGKVMLYDKITGKRVKKPYPHINWIHSVYKIDDFVLQQCLFGIHNLCDYDPGSTVCIVESEKTAIFMSIVQPAYLWLATGSKSNLKAQLLKPLIDYAIILFPDKTEFKDWNTRATQLLKNGFKISCSALLENKNIEEGSDLADLLCVDLVN</sequence>
<dbReference type="Pfam" id="PF21957">
    <property type="entry name" value="Zn_ribbon_16"/>
    <property type="match status" value="1"/>
</dbReference>
<protein>
    <recommendedName>
        <fullName evidence="5">Toprim domain-containing protein</fullName>
    </recommendedName>
</protein>
<feature type="domain" description="DUF6371" evidence="1">
    <location>
        <begin position="93"/>
        <end position="243"/>
    </location>
</feature>
<dbReference type="InterPro" id="IPR045951">
    <property type="entry name" value="DUF6371"/>
</dbReference>
<gene>
    <name evidence="3" type="ORF">GCM10007028_06990</name>
</gene>
<organism evidence="3 4">
    <name type="scientific">Algibacter mikhailovii</name>
    <dbReference type="NCBI Taxonomy" id="425498"/>
    <lineage>
        <taxon>Bacteria</taxon>
        <taxon>Pseudomonadati</taxon>
        <taxon>Bacteroidota</taxon>
        <taxon>Flavobacteriia</taxon>
        <taxon>Flavobacteriales</taxon>
        <taxon>Flavobacteriaceae</taxon>
        <taxon>Algibacter</taxon>
    </lineage>
</organism>
<dbReference type="AlphaFoldDB" id="A0A918QY74"/>
<evidence type="ECO:0000313" key="3">
    <source>
        <dbReference type="EMBL" id="GGZ72566.1"/>
    </source>
</evidence>
<dbReference type="Pfam" id="PF19898">
    <property type="entry name" value="DUF6371"/>
    <property type="match status" value="1"/>
</dbReference>
<dbReference type="NCBIfam" id="NF040506">
    <property type="entry name" value="PG0870_Nterm"/>
    <property type="match status" value="1"/>
</dbReference>
<dbReference type="Proteomes" id="UP000636004">
    <property type="component" value="Unassembled WGS sequence"/>
</dbReference>
<feature type="domain" description="Zinc beta-ribbon finger putative" evidence="2">
    <location>
        <begin position="6"/>
        <end position="59"/>
    </location>
</feature>
<comment type="caution">
    <text evidence="3">The sequence shown here is derived from an EMBL/GenBank/DDBJ whole genome shotgun (WGS) entry which is preliminary data.</text>
</comment>
<evidence type="ECO:0000259" key="1">
    <source>
        <dbReference type="Pfam" id="PF19898"/>
    </source>
</evidence>
<evidence type="ECO:0000313" key="4">
    <source>
        <dbReference type="Proteomes" id="UP000636004"/>
    </source>
</evidence>
<keyword evidence="4" id="KW-1185">Reference proteome</keyword>
<dbReference type="EMBL" id="BMWZ01000002">
    <property type="protein sequence ID" value="GGZ72566.1"/>
    <property type="molecule type" value="Genomic_DNA"/>
</dbReference>
<reference evidence="3" key="1">
    <citation type="journal article" date="2014" name="Int. J. Syst. Evol. Microbiol.">
        <title>Complete genome sequence of Corynebacterium casei LMG S-19264T (=DSM 44701T), isolated from a smear-ripened cheese.</title>
        <authorList>
            <consortium name="US DOE Joint Genome Institute (JGI-PGF)"/>
            <person name="Walter F."/>
            <person name="Albersmeier A."/>
            <person name="Kalinowski J."/>
            <person name="Ruckert C."/>
        </authorList>
    </citation>
    <scope>NUCLEOTIDE SEQUENCE</scope>
    <source>
        <strain evidence="3">KCTC 12710</strain>
    </source>
</reference>
<dbReference type="InterPro" id="IPR047731">
    <property type="entry name" value="Zinc_ribbon_put"/>
</dbReference>
<evidence type="ECO:0008006" key="5">
    <source>
        <dbReference type="Google" id="ProtNLM"/>
    </source>
</evidence>
<name>A0A918QY74_9FLAO</name>
<accession>A0A918QY74</accession>
<proteinExistence type="predicted"/>
<evidence type="ECO:0000259" key="2">
    <source>
        <dbReference type="Pfam" id="PF21957"/>
    </source>
</evidence>